<comment type="pathway">
    <text evidence="4">Cofactor biosynthesis; pyridoxine 5'-phosphate biosynthesis; pyridoxine 5'-phosphate from D-erythrose 4-phosphate: step 5/5.</text>
</comment>
<name>A0A4R3LPI3_9HYPH</name>
<dbReference type="EMBL" id="SMAI01000013">
    <property type="protein sequence ID" value="TCT02393.1"/>
    <property type="molecule type" value="Genomic_DNA"/>
</dbReference>
<comment type="function">
    <text evidence="4">Catalyzes the complicated ring closure reaction between the two acyclic compounds 1-deoxy-D-xylulose-5-phosphate (DXP) and 3-amino-2-oxopropyl phosphate (1-amino-acetone-3-phosphate or AAP) to form pyridoxine 5'-phosphate (PNP) and inorganic phosphate.</text>
</comment>
<dbReference type="EC" id="2.6.99.2" evidence="4 5"/>
<dbReference type="InterPro" id="IPR013785">
    <property type="entry name" value="Aldolase_TIM"/>
</dbReference>
<dbReference type="GO" id="GO:0033856">
    <property type="term" value="F:pyridoxine 5'-phosphate synthase activity"/>
    <property type="evidence" value="ECO:0007669"/>
    <property type="project" value="UniProtKB-UniRule"/>
</dbReference>
<dbReference type="HAMAP" id="MF_00279">
    <property type="entry name" value="PdxJ"/>
    <property type="match status" value="1"/>
</dbReference>
<evidence type="ECO:0000256" key="4">
    <source>
        <dbReference type="HAMAP-Rule" id="MF_00279"/>
    </source>
</evidence>
<dbReference type="Pfam" id="PF03740">
    <property type="entry name" value="PdxJ"/>
    <property type="match status" value="1"/>
</dbReference>
<keyword evidence="3 4" id="KW-0664">Pyridoxine biosynthesis</keyword>
<dbReference type="PANTHER" id="PTHR30456:SF0">
    <property type="entry name" value="PYRIDOXINE 5'-PHOSPHATE SYNTHASE"/>
    <property type="match status" value="1"/>
</dbReference>
<protein>
    <recommendedName>
        <fullName evidence="4 5">Pyridoxine 5'-phosphate synthase</fullName>
        <shortName evidence="4">PNP synthase</shortName>
        <ecNumber evidence="4 5">2.6.99.2</ecNumber>
    </recommendedName>
</protein>
<dbReference type="NCBIfam" id="NF003624">
    <property type="entry name" value="PRK05265.1-2"/>
    <property type="match status" value="1"/>
</dbReference>
<comment type="catalytic activity">
    <reaction evidence="4">
        <text>3-amino-2-oxopropyl phosphate + 1-deoxy-D-xylulose 5-phosphate = pyridoxine 5'-phosphate + phosphate + 2 H2O + H(+)</text>
        <dbReference type="Rhea" id="RHEA:15265"/>
        <dbReference type="ChEBI" id="CHEBI:15377"/>
        <dbReference type="ChEBI" id="CHEBI:15378"/>
        <dbReference type="ChEBI" id="CHEBI:43474"/>
        <dbReference type="ChEBI" id="CHEBI:57279"/>
        <dbReference type="ChEBI" id="CHEBI:57792"/>
        <dbReference type="ChEBI" id="CHEBI:58589"/>
        <dbReference type="EC" id="2.6.99.2"/>
    </reaction>
</comment>
<feature type="binding site" evidence="4">
    <location>
        <position position="12"/>
    </location>
    <ligand>
        <name>3-amino-2-oxopropyl phosphate</name>
        <dbReference type="ChEBI" id="CHEBI:57279"/>
    </ligand>
</feature>
<comment type="similarity">
    <text evidence="4">Belongs to the PNP synthase family.</text>
</comment>
<dbReference type="NCBIfam" id="TIGR00559">
    <property type="entry name" value="pdxJ"/>
    <property type="match status" value="1"/>
</dbReference>
<reference evidence="6 7" key="1">
    <citation type="submission" date="2019-03" db="EMBL/GenBank/DDBJ databases">
        <title>Genomic Encyclopedia of Type Strains, Phase IV (KMG-IV): sequencing the most valuable type-strain genomes for metagenomic binning, comparative biology and taxonomic classification.</title>
        <authorList>
            <person name="Goeker M."/>
        </authorList>
    </citation>
    <scope>NUCLEOTIDE SEQUENCE [LARGE SCALE GENOMIC DNA]</scope>
    <source>
        <strain evidence="6 7">DSM 9035</strain>
    </source>
</reference>
<dbReference type="Gene3D" id="3.20.20.70">
    <property type="entry name" value="Aldolase class I"/>
    <property type="match status" value="1"/>
</dbReference>
<evidence type="ECO:0000256" key="1">
    <source>
        <dbReference type="ARBA" id="ARBA00022490"/>
    </source>
</evidence>
<dbReference type="AlphaFoldDB" id="A0A4R3LPI3"/>
<evidence type="ECO:0000256" key="3">
    <source>
        <dbReference type="ARBA" id="ARBA00023096"/>
    </source>
</evidence>
<gene>
    <name evidence="4" type="primary">pdxJ</name>
    <name evidence="6" type="ORF">EDC64_11340</name>
</gene>
<feature type="binding site" evidence="4">
    <location>
        <position position="105"/>
    </location>
    <ligand>
        <name>1-deoxy-D-xylulose 5-phosphate</name>
        <dbReference type="ChEBI" id="CHEBI:57792"/>
    </ligand>
</feature>
<dbReference type="CDD" id="cd00003">
    <property type="entry name" value="PNPsynthase"/>
    <property type="match status" value="1"/>
</dbReference>
<dbReference type="GO" id="GO:0005829">
    <property type="term" value="C:cytosol"/>
    <property type="evidence" value="ECO:0007669"/>
    <property type="project" value="TreeGrafter"/>
</dbReference>
<comment type="subunit">
    <text evidence="4">Homooctamer; tetramer of dimers.</text>
</comment>
<evidence type="ECO:0000313" key="7">
    <source>
        <dbReference type="Proteomes" id="UP000294664"/>
    </source>
</evidence>
<dbReference type="Proteomes" id="UP000294664">
    <property type="component" value="Unassembled WGS sequence"/>
</dbReference>
<dbReference type="SUPFAM" id="SSF63892">
    <property type="entry name" value="Pyridoxine 5'-phosphate synthase"/>
    <property type="match status" value="1"/>
</dbReference>
<feature type="binding site" evidence="4">
    <location>
        <begin position="14"/>
        <end position="15"/>
    </location>
    <ligand>
        <name>1-deoxy-D-xylulose 5-phosphate</name>
        <dbReference type="ChEBI" id="CHEBI:57792"/>
    </ligand>
</feature>
<sequence>MRGERPVRLGVNIDHVATLRNARGGAHPDPVRAALAAQAAGADGITAHLREDRRHIRDSDIARLKAEVPLPLNFEMAATDEMVAIALRTRPHACCLVPERREERTTEGGLDAAGLLADLGRKVAALKAAGIRVSLFIAPEADQIAAAAALGADIVELHTGAWCEHRGAGADAAAEAEFKRLTDGAARAAAHGLEVHAGHGLDFAAAEKVAALPEIVELNIGHFLIGEAVFDGLDSVVRRMRACIARGRGTLTLEDVA</sequence>
<dbReference type="RefSeq" id="WP_132033975.1">
    <property type="nucleotide sequence ID" value="NZ_SMAI01000013.1"/>
</dbReference>
<organism evidence="6 7">
    <name type="scientific">Aquabacter spiritensis</name>
    <dbReference type="NCBI Taxonomy" id="933073"/>
    <lineage>
        <taxon>Bacteria</taxon>
        <taxon>Pseudomonadati</taxon>
        <taxon>Pseudomonadota</taxon>
        <taxon>Alphaproteobacteria</taxon>
        <taxon>Hyphomicrobiales</taxon>
        <taxon>Xanthobacteraceae</taxon>
        <taxon>Aquabacter</taxon>
    </lineage>
</organism>
<keyword evidence="1 4" id="KW-0963">Cytoplasm</keyword>
<feature type="active site" description="Proton donor" evidence="4">
    <location>
        <position position="199"/>
    </location>
</feature>
<keyword evidence="7" id="KW-1185">Reference proteome</keyword>
<dbReference type="PANTHER" id="PTHR30456">
    <property type="entry name" value="PYRIDOXINE 5'-PHOSPHATE SYNTHASE"/>
    <property type="match status" value="1"/>
</dbReference>
<feature type="site" description="Transition state stabilizer" evidence="4">
    <location>
        <position position="156"/>
    </location>
</feature>
<comment type="caution">
    <text evidence="6">The sequence shown here is derived from an EMBL/GenBank/DDBJ whole genome shotgun (WGS) entry which is preliminary data.</text>
</comment>
<dbReference type="InterPro" id="IPR036130">
    <property type="entry name" value="Pyridoxine-5'_phos_synth"/>
</dbReference>
<feature type="binding site" evidence="4">
    <location>
        <position position="200"/>
    </location>
    <ligand>
        <name>3-amino-2-oxopropyl phosphate</name>
        <dbReference type="ChEBI" id="CHEBI:57279"/>
    </ligand>
</feature>
<feature type="active site" description="Proton acceptor" evidence="4">
    <location>
        <position position="48"/>
    </location>
</feature>
<dbReference type="NCBIfam" id="NF003627">
    <property type="entry name" value="PRK05265.1-5"/>
    <property type="match status" value="1"/>
</dbReference>
<feature type="binding site" evidence="4">
    <location>
        <position position="23"/>
    </location>
    <ligand>
        <name>3-amino-2-oxopropyl phosphate</name>
        <dbReference type="ChEBI" id="CHEBI:57279"/>
    </ligand>
</feature>
<feature type="binding site" evidence="4">
    <location>
        <position position="55"/>
    </location>
    <ligand>
        <name>1-deoxy-D-xylulose 5-phosphate</name>
        <dbReference type="ChEBI" id="CHEBI:57792"/>
    </ligand>
</feature>
<evidence type="ECO:0000256" key="2">
    <source>
        <dbReference type="ARBA" id="ARBA00022679"/>
    </source>
</evidence>
<accession>A0A4R3LPI3</accession>
<feature type="binding site" evidence="4">
    <location>
        <begin position="221"/>
        <end position="222"/>
    </location>
    <ligand>
        <name>3-amino-2-oxopropyl phosphate</name>
        <dbReference type="ChEBI" id="CHEBI:57279"/>
    </ligand>
</feature>
<evidence type="ECO:0000313" key="6">
    <source>
        <dbReference type="EMBL" id="TCT02393.1"/>
    </source>
</evidence>
<dbReference type="InterPro" id="IPR004569">
    <property type="entry name" value="PyrdxlP_synth_PdxJ"/>
</dbReference>
<feature type="binding site" evidence="4">
    <location>
        <position position="50"/>
    </location>
    <ligand>
        <name>1-deoxy-D-xylulose 5-phosphate</name>
        <dbReference type="ChEBI" id="CHEBI:57792"/>
    </ligand>
</feature>
<feature type="active site" description="Proton acceptor" evidence="4">
    <location>
        <position position="75"/>
    </location>
</feature>
<dbReference type="NCBIfam" id="NF003625">
    <property type="entry name" value="PRK05265.1-3"/>
    <property type="match status" value="1"/>
</dbReference>
<proteinExistence type="inferred from homology"/>
<dbReference type="UniPathway" id="UPA00244">
    <property type="reaction ID" value="UER00313"/>
</dbReference>
<evidence type="ECO:0000256" key="5">
    <source>
        <dbReference type="NCBIfam" id="TIGR00559"/>
    </source>
</evidence>
<keyword evidence="2 4" id="KW-0808">Transferase</keyword>
<dbReference type="GO" id="GO:0008615">
    <property type="term" value="P:pyridoxine biosynthetic process"/>
    <property type="evidence" value="ECO:0007669"/>
    <property type="project" value="UniProtKB-UniRule"/>
</dbReference>
<comment type="subcellular location">
    <subcellularLocation>
        <location evidence="4">Cytoplasm</location>
    </subcellularLocation>
</comment>
<dbReference type="OrthoDB" id="9806590at2"/>